<comment type="caution">
    <text evidence="2">The sequence shown here is derived from an EMBL/GenBank/DDBJ whole genome shotgun (WGS) entry which is preliminary data.</text>
</comment>
<sequence length="157" mass="17723">MKTLFTHLKVFIALSIISMGTSVSFLLNSCQPCHQALSMPINQKWKVTSIVYRNKGKISLSNTESFIIQLDASNKLIETTYKDNVIKSSVEITKQEGALVNCSKDDFGDVTIYYSNGLRRKIWKSSNENSPSIESTGYVNVLGSEADTLKYYYERIE</sequence>
<keyword evidence="3" id="KW-1185">Reference proteome</keyword>
<dbReference type="RefSeq" id="WP_184137126.1">
    <property type="nucleotide sequence ID" value="NZ_JACHKT010000043.1"/>
</dbReference>
<name>A0A841EXL6_9BACT</name>
<reference evidence="2 3" key="1">
    <citation type="submission" date="2020-08" db="EMBL/GenBank/DDBJ databases">
        <title>Functional genomics of gut bacteria from endangered species of beetles.</title>
        <authorList>
            <person name="Carlos-Shanley C."/>
        </authorList>
    </citation>
    <scope>NUCLEOTIDE SEQUENCE [LARGE SCALE GENOMIC DNA]</scope>
    <source>
        <strain evidence="2 3">S00070</strain>
    </source>
</reference>
<dbReference type="Proteomes" id="UP000524404">
    <property type="component" value="Unassembled WGS sequence"/>
</dbReference>
<feature type="transmembrane region" description="Helical" evidence="1">
    <location>
        <begin position="7"/>
        <end position="27"/>
    </location>
</feature>
<evidence type="ECO:0000256" key="1">
    <source>
        <dbReference type="SAM" id="Phobius"/>
    </source>
</evidence>
<keyword evidence="1" id="KW-1133">Transmembrane helix</keyword>
<evidence type="ECO:0000313" key="2">
    <source>
        <dbReference type="EMBL" id="MBB6005368.1"/>
    </source>
</evidence>
<dbReference type="EMBL" id="JACHKT010000043">
    <property type="protein sequence ID" value="MBB6005368.1"/>
    <property type="molecule type" value="Genomic_DNA"/>
</dbReference>
<keyword evidence="1" id="KW-0472">Membrane</keyword>
<organism evidence="2 3">
    <name type="scientific">Arcicella rosea</name>
    <dbReference type="NCBI Taxonomy" id="502909"/>
    <lineage>
        <taxon>Bacteria</taxon>
        <taxon>Pseudomonadati</taxon>
        <taxon>Bacteroidota</taxon>
        <taxon>Cytophagia</taxon>
        <taxon>Cytophagales</taxon>
        <taxon>Flectobacillaceae</taxon>
        <taxon>Arcicella</taxon>
    </lineage>
</organism>
<proteinExistence type="predicted"/>
<evidence type="ECO:0000313" key="3">
    <source>
        <dbReference type="Proteomes" id="UP000524404"/>
    </source>
</evidence>
<protein>
    <submittedName>
        <fullName evidence="2">Uncharacterized protein</fullName>
    </submittedName>
</protein>
<keyword evidence="1" id="KW-0812">Transmembrane</keyword>
<accession>A0A841EXL6</accession>
<gene>
    <name evidence="2" type="ORF">HNP25_004042</name>
</gene>
<dbReference type="AlphaFoldDB" id="A0A841EXL6"/>